<feature type="non-terminal residue" evidence="1">
    <location>
        <position position="1"/>
    </location>
</feature>
<accession>A0A7R9FQJ8</accession>
<dbReference type="Gene3D" id="3.40.50.300">
    <property type="entry name" value="P-loop containing nucleotide triphosphate hydrolases"/>
    <property type="match status" value="1"/>
</dbReference>
<dbReference type="AlphaFoldDB" id="A0A7R9FQJ8"/>
<gene>
    <name evidence="1" type="ORF">DSTB1V02_LOCUS11137</name>
</gene>
<dbReference type="InterPro" id="IPR027417">
    <property type="entry name" value="P-loop_NTPase"/>
</dbReference>
<dbReference type="EMBL" id="LR903015">
    <property type="protein sequence ID" value="CAD7251370.1"/>
    <property type="molecule type" value="Genomic_DNA"/>
</dbReference>
<dbReference type="OrthoDB" id="8177873at2759"/>
<evidence type="ECO:0000313" key="2">
    <source>
        <dbReference type="Proteomes" id="UP000677054"/>
    </source>
</evidence>
<keyword evidence="2" id="KW-1185">Reference proteome</keyword>
<dbReference type="EMBL" id="CAJPEV010003498">
    <property type="protein sequence ID" value="CAG0899886.1"/>
    <property type="molecule type" value="Genomic_DNA"/>
</dbReference>
<name>A0A7R9FQJ8_9CRUS</name>
<sequence length="1124" mass="127914">MKLNHKQIPEDRAIVRLKKGKMAIRSPGSGATCEKCAEFSSLAELKNYERKGSLDIQKYLNIYMGADDVRPLIHASGEYVMEYYPEAYKKAYSLPEGYVLKTKDFNKLQREARKGDTDIPFDECSVAMVFDKVKETYKNVPSLTIYDYAFTDTLLRGVNQEQKKKFINSGVTIDDLTPGDHDVFGVGIYMNEIIGVFFQIKGTTPKVNPKGIRDCLSKATKQIQKDLSIFRIMCSEFINSAVKLTGFAAFPMLSRSDLQDVIPCDDCRKRILTSDDLLTLGRFKTFLKTHNIVLENSWKQDTTREDIKQTFMKIFSLYVCAASFVDLPRNPNQLFHKSEEHLQKMLMILTPPQRELVKSEENIVFIFGGSGTGKTFVIKKRAERMAAQGEVLLINIVGGHLTEEFRHDLIETKNIEVVDGRREGLEEDLEALKKYLRARGKGKHILIDEVPITLGFQGVITSGALSKHWEWVVGMTPEMKSITLSFRPNDQSYTRDFSLQDVKPVDCKLVVLEKVKRNCRKIAELFLAIGDYSRRIFISLEKTLPLNVRQSGARFLPALFPIPSCFSVHPIECKDEKACEALRAAHAIRVIYQECFRPPETTSLFVVVDSDNRRNDLANTFASLDPLLPLLFPDFNSSRKLWDFRGNTASEGSFPIIIVTESEMIGCHSKNVTVIVDFTHSKWQNYVRLIATIGKNKIIAVEEEQLRTGKFSRVTKQIPKWTIKECKDNVELKENMKKAWQQRDAKEIDNLEEKAFPGMNIDWDEWEEKEKHDVDLMLRHWLSGIFGPPASGKSRRVNMLINHVIESGGRVILLQPDNDLLTSLKNLKTGFDIPGFSDIQVIHPENFRGCEASIVTVMDVGDNWLLEVISRSRTQLTIIDDIPSHEDLWNTMIEEHHLQIWEGPTPKDIEAHPGILLTLDEKERFLREPTWNDAGKRIGEKAVNGGYLDRDTGLPGEASRVELKKHWEITGFLERKGVQWEFGSRPPVALDIQCDGGGLLESLSLCLTGSLLHLPLLKKLLEGDDPRETLLKIQRGAEVFRRPIVLMGEKLSGTFLPQGENENKDLQCLLLFAQGDLQHVTIRPVVPERSKMSKEEHEELNVSFDRLLIESGEEEEADEHDDSA</sequence>
<dbReference type="SUPFAM" id="SSF52540">
    <property type="entry name" value="P-loop containing nucleoside triphosphate hydrolases"/>
    <property type="match status" value="2"/>
</dbReference>
<proteinExistence type="predicted"/>
<organism evidence="1">
    <name type="scientific">Darwinula stevensoni</name>
    <dbReference type="NCBI Taxonomy" id="69355"/>
    <lineage>
        <taxon>Eukaryota</taxon>
        <taxon>Metazoa</taxon>
        <taxon>Ecdysozoa</taxon>
        <taxon>Arthropoda</taxon>
        <taxon>Crustacea</taxon>
        <taxon>Oligostraca</taxon>
        <taxon>Ostracoda</taxon>
        <taxon>Podocopa</taxon>
        <taxon>Podocopida</taxon>
        <taxon>Darwinulocopina</taxon>
        <taxon>Darwinuloidea</taxon>
        <taxon>Darwinulidae</taxon>
        <taxon>Darwinula</taxon>
    </lineage>
</organism>
<protein>
    <submittedName>
        <fullName evidence="1">Uncharacterized protein</fullName>
    </submittedName>
</protein>
<reference evidence="1" key="1">
    <citation type="submission" date="2020-11" db="EMBL/GenBank/DDBJ databases">
        <authorList>
            <person name="Tran Van P."/>
        </authorList>
    </citation>
    <scope>NUCLEOTIDE SEQUENCE</scope>
</reference>
<dbReference type="Proteomes" id="UP000677054">
    <property type="component" value="Unassembled WGS sequence"/>
</dbReference>
<evidence type="ECO:0000313" key="1">
    <source>
        <dbReference type="EMBL" id="CAD7251370.1"/>
    </source>
</evidence>